<feature type="transmembrane region" description="Helical" evidence="5">
    <location>
        <begin position="219"/>
        <end position="240"/>
    </location>
</feature>
<evidence type="ECO:0000256" key="3">
    <source>
        <dbReference type="ARBA" id="ARBA00022989"/>
    </source>
</evidence>
<dbReference type="EMBL" id="MU827780">
    <property type="protein sequence ID" value="KAJ7337781.1"/>
    <property type="molecule type" value="Genomic_DNA"/>
</dbReference>
<dbReference type="Gene3D" id="3.40.50.2300">
    <property type="match status" value="2"/>
</dbReference>
<dbReference type="SUPFAM" id="SSF53822">
    <property type="entry name" value="Periplasmic binding protein-like I"/>
    <property type="match status" value="1"/>
</dbReference>
<evidence type="ECO:0000259" key="6">
    <source>
        <dbReference type="Pfam" id="PF01094"/>
    </source>
</evidence>
<dbReference type="AlphaFoldDB" id="A0A9W9YF24"/>
<reference evidence="7" key="1">
    <citation type="submission" date="2023-01" db="EMBL/GenBank/DDBJ databases">
        <title>Genome assembly of the deep-sea coral Lophelia pertusa.</title>
        <authorList>
            <person name="Herrera S."/>
            <person name="Cordes E."/>
        </authorList>
    </citation>
    <scope>NUCLEOTIDE SEQUENCE</scope>
    <source>
        <strain evidence="7">USNM1676648</strain>
        <tissue evidence="7">Polyp</tissue>
    </source>
</reference>
<dbReference type="InterPro" id="IPR028082">
    <property type="entry name" value="Peripla_BP_I"/>
</dbReference>
<evidence type="ECO:0000313" key="7">
    <source>
        <dbReference type="EMBL" id="KAJ7337781.1"/>
    </source>
</evidence>
<protein>
    <recommendedName>
        <fullName evidence="6">Receptor ligand binding region domain-containing protein</fullName>
    </recommendedName>
</protein>
<keyword evidence="4 5" id="KW-0472">Membrane</keyword>
<evidence type="ECO:0000313" key="8">
    <source>
        <dbReference type="Proteomes" id="UP001163046"/>
    </source>
</evidence>
<accession>A0A9W9YF24</accession>
<proteinExistence type="predicted"/>
<dbReference type="GO" id="GO:0016020">
    <property type="term" value="C:membrane"/>
    <property type="evidence" value="ECO:0007669"/>
    <property type="project" value="UniProtKB-SubCell"/>
</dbReference>
<sequence>MERRAINITLVIIVSFVQKVFTTNRIFICGVVDRYPAGNDAMNFVVNNTYSLNNSSIVLKTFNTSERMNLYKQASLLLQQNVVALIEGSHTKTSACALSTVTGIPLIRLHGDSRPFDQCQKAIQMSPGYRDYAHATLDILNTFHWENIVLVFDEVRLHEAGYFHAITQRSNLTVNLVQLSKEREYEDPTAPILRAMEDIDNLGADVILLYTKKENIELMLQQVIMSLNVFFFCITVFSSINSPKRLLKT</sequence>
<dbReference type="InterPro" id="IPR001828">
    <property type="entry name" value="ANF_lig-bd_rcpt"/>
</dbReference>
<organism evidence="7 8">
    <name type="scientific">Desmophyllum pertusum</name>
    <dbReference type="NCBI Taxonomy" id="174260"/>
    <lineage>
        <taxon>Eukaryota</taxon>
        <taxon>Metazoa</taxon>
        <taxon>Cnidaria</taxon>
        <taxon>Anthozoa</taxon>
        <taxon>Hexacorallia</taxon>
        <taxon>Scleractinia</taxon>
        <taxon>Caryophylliina</taxon>
        <taxon>Caryophylliidae</taxon>
        <taxon>Desmophyllum</taxon>
    </lineage>
</organism>
<keyword evidence="8" id="KW-1185">Reference proteome</keyword>
<comment type="subcellular location">
    <subcellularLocation>
        <location evidence="1">Membrane</location>
    </subcellularLocation>
</comment>
<dbReference type="Pfam" id="PF01094">
    <property type="entry name" value="ANF_receptor"/>
    <property type="match status" value="1"/>
</dbReference>
<name>A0A9W9YF24_9CNID</name>
<dbReference type="OrthoDB" id="5964085at2759"/>
<keyword evidence="2 5" id="KW-0812">Transmembrane</keyword>
<comment type="caution">
    <text evidence="7">The sequence shown here is derived from an EMBL/GenBank/DDBJ whole genome shotgun (WGS) entry which is preliminary data.</text>
</comment>
<evidence type="ECO:0000256" key="2">
    <source>
        <dbReference type="ARBA" id="ARBA00022692"/>
    </source>
</evidence>
<feature type="domain" description="Receptor ligand binding region" evidence="6">
    <location>
        <begin position="46"/>
        <end position="223"/>
    </location>
</feature>
<evidence type="ECO:0000256" key="5">
    <source>
        <dbReference type="SAM" id="Phobius"/>
    </source>
</evidence>
<evidence type="ECO:0000256" key="1">
    <source>
        <dbReference type="ARBA" id="ARBA00004370"/>
    </source>
</evidence>
<keyword evidence="3 5" id="KW-1133">Transmembrane helix</keyword>
<dbReference type="Proteomes" id="UP001163046">
    <property type="component" value="Unassembled WGS sequence"/>
</dbReference>
<gene>
    <name evidence="7" type="ORF">OS493_007937</name>
</gene>
<evidence type="ECO:0000256" key="4">
    <source>
        <dbReference type="ARBA" id="ARBA00023136"/>
    </source>
</evidence>